<proteinExistence type="predicted"/>
<evidence type="ECO:0000313" key="2">
    <source>
        <dbReference type="Proteomes" id="UP001314181"/>
    </source>
</evidence>
<name>A0ABM9N712_9RICK</name>
<sequence length="38" mass="4308">MHIVKLDSLVSLSIKLMSSFVKLYTSAHALYKCLLKIL</sequence>
<protein>
    <submittedName>
        <fullName evidence="1">Uncharacterized protein</fullName>
    </submittedName>
</protein>
<dbReference type="EMBL" id="CAWVOK010000003">
    <property type="protein sequence ID" value="CAK8162371.1"/>
    <property type="molecule type" value="Genomic_DNA"/>
</dbReference>
<organism evidence="1 2">
    <name type="scientific">Candidatus Xenohaliotis californiensis</name>
    <dbReference type="NCBI Taxonomy" id="84677"/>
    <lineage>
        <taxon>Bacteria</taxon>
        <taxon>Pseudomonadati</taxon>
        <taxon>Pseudomonadota</taxon>
        <taxon>Alphaproteobacteria</taxon>
        <taxon>Rickettsiales</taxon>
        <taxon>Anaplasmataceae</taxon>
        <taxon>Candidatus Xenohaliotis</taxon>
    </lineage>
</organism>
<reference evidence="1 2" key="1">
    <citation type="submission" date="2024-01" db="EMBL/GenBank/DDBJ databases">
        <authorList>
            <person name="Kunselman E."/>
        </authorList>
    </citation>
    <scope>NUCLEOTIDE SEQUENCE [LARGE SCALE GENOMIC DNA]</scope>
    <source>
        <strain evidence="1">2 abalone samples</strain>
    </source>
</reference>
<keyword evidence="2" id="KW-1185">Reference proteome</keyword>
<accession>A0ABM9N712</accession>
<gene>
    <name evidence="1" type="ORF">CAXC1_120053</name>
</gene>
<dbReference type="Proteomes" id="UP001314181">
    <property type="component" value="Unassembled WGS sequence"/>
</dbReference>
<comment type="caution">
    <text evidence="1">The sequence shown here is derived from an EMBL/GenBank/DDBJ whole genome shotgun (WGS) entry which is preliminary data.</text>
</comment>
<evidence type="ECO:0000313" key="1">
    <source>
        <dbReference type="EMBL" id="CAK8162371.1"/>
    </source>
</evidence>